<protein>
    <submittedName>
        <fullName evidence="1">Uncharacterized protein</fullName>
    </submittedName>
</protein>
<organism evidence="1 2">
    <name type="scientific">Sulfitobacter guttiformis</name>
    <dbReference type="NCBI Taxonomy" id="74349"/>
    <lineage>
        <taxon>Bacteria</taxon>
        <taxon>Pseudomonadati</taxon>
        <taxon>Pseudomonadota</taxon>
        <taxon>Alphaproteobacteria</taxon>
        <taxon>Rhodobacterales</taxon>
        <taxon>Roseobacteraceae</taxon>
        <taxon>Sulfitobacter</taxon>
    </lineage>
</organism>
<dbReference type="EMBL" id="RAQK01000003">
    <property type="protein sequence ID" value="RKE92122.1"/>
    <property type="molecule type" value="Genomic_DNA"/>
</dbReference>
<reference evidence="1 2" key="1">
    <citation type="submission" date="2018-09" db="EMBL/GenBank/DDBJ databases">
        <title>Genomic Encyclopedia of Archaeal and Bacterial Type Strains, Phase II (KMG-II): from individual species to whole genera.</title>
        <authorList>
            <person name="Goeker M."/>
        </authorList>
    </citation>
    <scope>NUCLEOTIDE SEQUENCE [LARGE SCALE GENOMIC DNA]</scope>
    <source>
        <strain evidence="1 2">DSM 11458</strain>
    </source>
</reference>
<name>A0A420DGA1_9RHOB</name>
<dbReference type="AlphaFoldDB" id="A0A420DGA1"/>
<accession>A0A420DGA1</accession>
<evidence type="ECO:0000313" key="2">
    <source>
        <dbReference type="Proteomes" id="UP000284407"/>
    </source>
</evidence>
<keyword evidence="2" id="KW-1185">Reference proteome</keyword>
<gene>
    <name evidence="1" type="ORF">C8N30_3879</name>
</gene>
<evidence type="ECO:0000313" key="1">
    <source>
        <dbReference type="EMBL" id="RKE92122.1"/>
    </source>
</evidence>
<sequence>MTPYKERIFSQIEKVLSQAEPAQIEKLLSDIASGQFCQTAQTRAGDNDNHSNVTNINCIRTPQRAPRDVPSGRYFS</sequence>
<dbReference type="Proteomes" id="UP000284407">
    <property type="component" value="Unassembled WGS sequence"/>
</dbReference>
<comment type="caution">
    <text evidence="1">The sequence shown here is derived from an EMBL/GenBank/DDBJ whole genome shotgun (WGS) entry which is preliminary data.</text>
</comment>
<proteinExistence type="predicted"/>